<feature type="transmembrane region" description="Helical" evidence="1">
    <location>
        <begin position="348"/>
        <end position="367"/>
    </location>
</feature>
<feature type="transmembrane region" description="Helical" evidence="1">
    <location>
        <begin position="415"/>
        <end position="437"/>
    </location>
</feature>
<proteinExistence type="predicted"/>
<keyword evidence="1" id="KW-0812">Transmembrane</keyword>
<feature type="transmembrane region" description="Helical" evidence="1">
    <location>
        <begin position="532"/>
        <end position="552"/>
    </location>
</feature>
<feature type="transmembrane region" description="Helical" evidence="1">
    <location>
        <begin position="30"/>
        <end position="50"/>
    </location>
</feature>
<gene>
    <name evidence="2" type="ORF">IHE70_33840</name>
</gene>
<protein>
    <submittedName>
        <fullName evidence="2">Uncharacterized protein</fullName>
    </submittedName>
</protein>
<reference evidence="2" key="1">
    <citation type="submission" date="2020-09" db="EMBL/GenBank/DDBJ databases">
        <title>Streptomyces canutascabiei sp. nov., which causes potato common scab and is distributed across the world.</title>
        <authorList>
            <person name="Nguyen H.P."/>
            <person name="Weisberg A.J."/>
            <person name="Chang J.H."/>
            <person name="Clarke C.R."/>
        </authorList>
    </citation>
    <scope>NUCLEOTIDE SEQUENCE</scope>
    <source>
        <strain evidence="2">ID-01-6.2a</strain>
    </source>
</reference>
<comment type="caution">
    <text evidence="2">The sequence shown here is derived from an EMBL/GenBank/DDBJ whole genome shotgun (WGS) entry which is preliminary data.</text>
</comment>
<dbReference type="EMBL" id="JACYXT010000018">
    <property type="protein sequence ID" value="MBD9728072.1"/>
    <property type="molecule type" value="Genomic_DNA"/>
</dbReference>
<keyword evidence="1" id="KW-0472">Membrane</keyword>
<evidence type="ECO:0000313" key="3">
    <source>
        <dbReference type="Proteomes" id="UP000661025"/>
    </source>
</evidence>
<feature type="transmembrane region" description="Helical" evidence="1">
    <location>
        <begin position="76"/>
        <end position="97"/>
    </location>
</feature>
<feature type="transmembrane region" description="Helical" evidence="1">
    <location>
        <begin position="505"/>
        <end position="526"/>
    </location>
</feature>
<name>A0A927L9Y0_9ACTN</name>
<feature type="transmembrane region" description="Helical" evidence="1">
    <location>
        <begin position="174"/>
        <end position="200"/>
    </location>
</feature>
<sequence>MSDSNEDANRFEILKMDYEMARDDDRAFSNIQAAVASIAVALLAVIATLVSDTCQLSEAEDCKHVPDLFLSAAPSVPLAALAFLQLLGAVSSIRSYYIRALERELRTYAQRPLTELASISPIRPASYSELITEVTTMRRGRAGYRVLSFLVLVVTFSVFAGFTLYLAVKLDGAYTTFMVLVYGAAFAFLASEVAGVTLGARTAFVRVAQQFHARSVRPLLPGSPAGTITGRDIVSYLVFPRPEDWSKLLFIPLVFVVASASRGTSFDWGTLLTSMVIAEYLVYSARYQWNDIRGVAADAAHPQARARLRLPHSSDRAKMRFIVGSSLCVGVARVLGALLLGYATGELAFALVFLVAVFAVAALYELLRTSSQDPWVTDRGRSRLAKAIWLTVGAGYALRFLVGIHAAGVPFDEPFVYAGAAFSYSFGIMFVLLTWVLEATSYCRASADGVWYQGRELKGKANLSLLLPYISDPVISTDPDPHPAEPSTLNCGEVKILVGRGALFAPWNIALWVSAAAGALLAVGLVRAPTDIATMGWVSAVSIAGGFAMSAAGGALARAAVQLSTAAGIVLATRFTGASGEGVLDYVLLVAPWMTTAGTYLMFRNQSYRDLKYAAADLLNGLRLLTIRVIKSVTGPDTWRAIR</sequence>
<dbReference type="GeneID" id="79929875"/>
<organism evidence="2 3">
    <name type="scientific">Streptomyces caniscabiei</name>
    <dbReference type="NCBI Taxonomy" id="2746961"/>
    <lineage>
        <taxon>Bacteria</taxon>
        <taxon>Bacillati</taxon>
        <taxon>Actinomycetota</taxon>
        <taxon>Actinomycetes</taxon>
        <taxon>Kitasatosporales</taxon>
        <taxon>Streptomycetaceae</taxon>
        <taxon>Streptomyces</taxon>
    </lineage>
</organism>
<dbReference type="RefSeq" id="WP_192364464.1">
    <property type="nucleotide sequence ID" value="NZ_CP119182.1"/>
</dbReference>
<keyword evidence="1" id="KW-1133">Transmembrane helix</keyword>
<feature type="transmembrane region" description="Helical" evidence="1">
    <location>
        <begin position="387"/>
        <end position="409"/>
    </location>
</feature>
<dbReference type="Proteomes" id="UP000661025">
    <property type="component" value="Unassembled WGS sequence"/>
</dbReference>
<evidence type="ECO:0000313" key="2">
    <source>
        <dbReference type="EMBL" id="MBD9728072.1"/>
    </source>
</evidence>
<feature type="transmembrane region" description="Helical" evidence="1">
    <location>
        <begin position="146"/>
        <end position="168"/>
    </location>
</feature>
<feature type="transmembrane region" description="Helical" evidence="1">
    <location>
        <begin position="321"/>
        <end position="342"/>
    </location>
</feature>
<dbReference type="AlphaFoldDB" id="A0A927L9Y0"/>
<accession>A0A927L9Y0</accession>
<evidence type="ECO:0000256" key="1">
    <source>
        <dbReference type="SAM" id="Phobius"/>
    </source>
</evidence>